<reference evidence="2" key="1">
    <citation type="submission" date="2013-03" db="EMBL/GenBank/DDBJ databases">
        <title>The Genome Sequence of Anopheles christyi ACHKN1017.</title>
        <authorList>
            <consortium name="The Broad Institute Genomics Platform"/>
            <person name="Neafsey D.E."/>
            <person name="Besansky N."/>
            <person name="Walker B."/>
            <person name="Young S.K."/>
            <person name="Zeng Q."/>
            <person name="Gargeya S."/>
            <person name="Fitzgerald M."/>
            <person name="Haas B."/>
            <person name="Abouelleil A."/>
            <person name="Allen A.W."/>
            <person name="Alvarado L."/>
            <person name="Arachchi H.M."/>
            <person name="Berlin A.M."/>
            <person name="Chapman S.B."/>
            <person name="Gainer-Dewar J."/>
            <person name="Goldberg J."/>
            <person name="Griggs A."/>
            <person name="Gujja S."/>
            <person name="Hansen M."/>
            <person name="Howarth C."/>
            <person name="Imamovic A."/>
            <person name="Ireland A."/>
            <person name="Larimer J."/>
            <person name="McCowan C."/>
            <person name="Murphy C."/>
            <person name="Pearson M."/>
            <person name="Poon T.W."/>
            <person name="Priest M."/>
            <person name="Roberts A."/>
            <person name="Saif S."/>
            <person name="Shea T."/>
            <person name="Sisk P."/>
            <person name="Sykes S."/>
            <person name="Wortman J."/>
            <person name="Nusbaum C."/>
            <person name="Birren B."/>
        </authorList>
    </citation>
    <scope>NUCLEOTIDE SEQUENCE [LARGE SCALE GENOMIC DNA]</scope>
    <source>
        <strain evidence="2">ACHKN1017</strain>
    </source>
</reference>
<dbReference type="Proteomes" id="UP000075881">
    <property type="component" value="Unassembled WGS sequence"/>
</dbReference>
<keyword evidence="2" id="KW-1185">Reference proteome</keyword>
<dbReference type="EnsemblMetazoa" id="ACHR014016-RA">
    <property type="protein sequence ID" value="ACHR014016-PA"/>
    <property type="gene ID" value="ACHR014016"/>
</dbReference>
<name>A0A182KHP7_9DIPT</name>
<evidence type="ECO:0000313" key="1">
    <source>
        <dbReference type="EnsemblMetazoa" id="ACHR014016-PA"/>
    </source>
</evidence>
<reference evidence="1" key="2">
    <citation type="submission" date="2020-05" db="UniProtKB">
        <authorList>
            <consortium name="EnsemblMetazoa"/>
        </authorList>
    </citation>
    <scope>IDENTIFICATION</scope>
    <source>
        <strain evidence="1">ACHKN1017</strain>
    </source>
</reference>
<protein>
    <submittedName>
        <fullName evidence="1">Uncharacterized protein</fullName>
    </submittedName>
</protein>
<dbReference type="VEuPathDB" id="VectorBase:ACHR014016"/>
<evidence type="ECO:0000313" key="2">
    <source>
        <dbReference type="Proteomes" id="UP000075881"/>
    </source>
</evidence>
<proteinExistence type="predicted"/>
<sequence>MDYEHPQSVPRYHSFRPRATADARSLGFSRKVSSTYRPAPGVPLVHVATLERKRFPRATTLQLLFPWST</sequence>
<accession>A0A182KHP7</accession>
<dbReference type="AlphaFoldDB" id="A0A182KHP7"/>
<organism evidence="1 2">
    <name type="scientific">Anopheles christyi</name>
    <dbReference type="NCBI Taxonomy" id="43041"/>
    <lineage>
        <taxon>Eukaryota</taxon>
        <taxon>Metazoa</taxon>
        <taxon>Ecdysozoa</taxon>
        <taxon>Arthropoda</taxon>
        <taxon>Hexapoda</taxon>
        <taxon>Insecta</taxon>
        <taxon>Pterygota</taxon>
        <taxon>Neoptera</taxon>
        <taxon>Endopterygota</taxon>
        <taxon>Diptera</taxon>
        <taxon>Nematocera</taxon>
        <taxon>Culicoidea</taxon>
        <taxon>Culicidae</taxon>
        <taxon>Anophelinae</taxon>
        <taxon>Anopheles</taxon>
    </lineage>
</organism>